<evidence type="ECO:0000313" key="7">
    <source>
        <dbReference type="Proteomes" id="UP000671910"/>
    </source>
</evidence>
<dbReference type="Proteomes" id="UP000636394">
    <property type="component" value="Unassembled WGS sequence"/>
</dbReference>
<evidence type="ECO:0000313" key="4">
    <source>
        <dbReference type="EMBL" id="NHM14408.1"/>
    </source>
</evidence>
<dbReference type="GO" id="GO:0008831">
    <property type="term" value="F:dTDP-4-dehydrorhamnose reductase activity"/>
    <property type="evidence" value="ECO:0007669"/>
    <property type="project" value="UniProtKB-EC"/>
</dbReference>
<sequence length="282" mass="31009">MGAQQVIWITGAKGRLGRAIDGILDHGRYAVLATDTEVDIADYEAVSHFVALNRPDIIVNCAGVTDRAWCEAHPTEAFRANALGARNVAAAAQSINSRVVQLSTDAVFSGRRNVYYDEFDTPHPTTVYGKSKLAGEAFIRDLNPLHVIVRSSWVYADISEHIFANILQAGRTGEPLEVPANQFSTPTSALALARCILTLIEADEFGIFHAANKGVCSRFEFAIRVLRDAGLPTDMIVPTYEPEDAYTLALDNMMLKMTGVHKMPKWEDDLQEYISLMAHVEA</sequence>
<dbReference type="Proteomes" id="UP000671910">
    <property type="component" value="Chromosome"/>
</dbReference>
<dbReference type="KEGG" id="ebz:J7S26_02935"/>
<comment type="function">
    <text evidence="2">Catalyzes the reduction of dTDP-6-deoxy-L-lyxo-4-hexulose to yield dTDP-L-rhamnose.</text>
</comment>
<keyword evidence="2" id="KW-0560">Oxidoreductase</keyword>
<evidence type="ECO:0000313" key="6">
    <source>
        <dbReference type="Proteomes" id="UP000636394"/>
    </source>
</evidence>
<dbReference type="InterPro" id="IPR029903">
    <property type="entry name" value="RmlD-like-bd"/>
</dbReference>
<comment type="pathway">
    <text evidence="2">Carbohydrate biosynthesis; dTDP-L-rhamnose biosynthesis.</text>
</comment>
<dbReference type="Pfam" id="PF04321">
    <property type="entry name" value="RmlD_sub_bind"/>
    <property type="match status" value="1"/>
</dbReference>
<accession>A0A9E6MS78</accession>
<evidence type="ECO:0000256" key="1">
    <source>
        <dbReference type="ARBA" id="ARBA00010944"/>
    </source>
</evidence>
<name>A0A9E6MS78_9ACTN</name>
<reference evidence="4 6" key="1">
    <citation type="submission" date="2019-11" db="EMBL/GenBank/DDBJ databases">
        <title>Eggerthellaceae novel genus isolated from the rectal contents of marmort.</title>
        <authorList>
            <person name="Zhang G."/>
        </authorList>
    </citation>
    <scope>NUCLEOTIDE SEQUENCE [LARGE SCALE GENOMIC DNA]</scope>
    <source>
        <strain evidence="4">Zg-886</strain>
        <strain evidence="6">zg-886</strain>
    </source>
</reference>
<evidence type="ECO:0000259" key="3">
    <source>
        <dbReference type="Pfam" id="PF04321"/>
    </source>
</evidence>
<keyword evidence="2" id="KW-0521">NADP</keyword>
<proteinExistence type="inferred from homology"/>
<dbReference type="EC" id="1.1.1.133" evidence="2"/>
<dbReference type="SUPFAM" id="SSF51735">
    <property type="entry name" value="NAD(P)-binding Rossmann-fold domains"/>
    <property type="match status" value="1"/>
</dbReference>
<dbReference type="EMBL" id="WPCR01000007">
    <property type="protein sequence ID" value="NHM14408.1"/>
    <property type="molecule type" value="Genomic_DNA"/>
</dbReference>
<keyword evidence="6" id="KW-1185">Reference proteome</keyword>
<dbReference type="InterPro" id="IPR005913">
    <property type="entry name" value="dTDP_dehydrorham_reduct"/>
</dbReference>
<feature type="domain" description="RmlD-like substrate binding" evidence="3">
    <location>
        <begin position="7"/>
        <end position="276"/>
    </location>
</feature>
<gene>
    <name evidence="4" type="ORF">GMI68_06455</name>
    <name evidence="5" type="ORF">J7S26_02935</name>
</gene>
<dbReference type="InterPro" id="IPR036291">
    <property type="entry name" value="NAD(P)-bd_dom_sf"/>
</dbReference>
<comment type="similarity">
    <text evidence="1 2">Belongs to the dTDP-4-dehydrorhamnose reductase family.</text>
</comment>
<dbReference type="AlphaFoldDB" id="A0A9E6MS78"/>
<reference evidence="5" key="2">
    <citation type="submission" date="2021-04" db="EMBL/GenBank/DDBJ databases">
        <title>Novel species in family Eggerthellaceae.</title>
        <authorList>
            <person name="Zhang G."/>
        </authorList>
    </citation>
    <scope>NUCLEOTIDE SEQUENCE</scope>
    <source>
        <strain evidence="5">Zg-886</strain>
    </source>
</reference>
<dbReference type="Gene3D" id="3.40.50.720">
    <property type="entry name" value="NAD(P)-binding Rossmann-like Domain"/>
    <property type="match status" value="1"/>
</dbReference>
<dbReference type="PANTHER" id="PTHR10491">
    <property type="entry name" value="DTDP-4-DEHYDRORHAMNOSE REDUCTASE"/>
    <property type="match status" value="1"/>
</dbReference>
<organism evidence="5 7">
    <name type="scientific">Xiamenia xianingshaonis</name>
    <dbReference type="NCBI Taxonomy" id="2682776"/>
    <lineage>
        <taxon>Bacteria</taxon>
        <taxon>Bacillati</taxon>
        <taxon>Actinomycetota</taxon>
        <taxon>Coriobacteriia</taxon>
        <taxon>Eggerthellales</taxon>
        <taxon>Eggerthellaceae</taxon>
        <taxon>Xiamenia</taxon>
    </lineage>
</organism>
<evidence type="ECO:0000256" key="2">
    <source>
        <dbReference type="RuleBase" id="RU364082"/>
    </source>
</evidence>
<dbReference type="Gene3D" id="3.90.25.10">
    <property type="entry name" value="UDP-galactose 4-epimerase, domain 1"/>
    <property type="match status" value="1"/>
</dbReference>
<dbReference type="PANTHER" id="PTHR10491:SF4">
    <property type="entry name" value="METHIONINE ADENOSYLTRANSFERASE 2 SUBUNIT BETA"/>
    <property type="match status" value="1"/>
</dbReference>
<dbReference type="CDD" id="cd05254">
    <property type="entry name" value="dTDP_HR_like_SDR_e"/>
    <property type="match status" value="1"/>
</dbReference>
<evidence type="ECO:0000313" key="5">
    <source>
        <dbReference type="EMBL" id="QTU85185.1"/>
    </source>
</evidence>
<dbReference type="EMBL" id="CP072829">
    <property type="protein sequence ID" value="QTU85185.1"/>
    <property type="molecule type" value="Genomic_DNA"/>
</dbReference>
<protein>
    <recommendedName>
        <fullName evidence="2">dTDP-4-dehydrorhamnose reductase</fullName>
        <ecNumber evidence="2">1.1.1.133</ecNumber>
    </recommendedName>
</protein>